<dbReference type="Proteomes" id="UP000281904">
    <property type="component" value="Chromosome"/>
</dbReference>
<name>A0A3S4YIJ5_SERRU</name>
<dbReference type="AlphaFoldDB" id="A0A3S4YIJ5"/>
<evidence type="ECO:0000313" key="3">
    <source>
        <dbReference type="EMBL" id="VEI61378.1"/>
    </source>
</evidence>
<feature type="signal peptide" evidence="1">
    <location>
        <begin position="1"/>
        <end position="17"/>
    </location>
</feature>
<protein>
    <submittedName>
        <fullName evidence="3">Uncharacterized protein</fullName>
    </submittedName>
</protein>
<reference evidence="2 5" key="2">
    <citation type="submission" date="2020-11" db="EMBL/GenBank/DDBJ databases">
        <title>Enhanced detection system for hospital associated transmission using whole genome sequencing surveillance.</title>
        <authorList>
            <person name="Harrison L.H."/>
            <person name="Van Tyne D."/>
            <person name="Marsh J.W."/>
            <person name="Griffith M.P."/>
            <person name="Snyder D.J."/>
            <person name="Cooper V.S."/>
            <person name="Mustapha M."/>
        </authorList>
    </citation>
    <scope>NUCLEOTIDE SEQUENCE [LARGE SCALE GENOMIC DNA]</scope>
    <source>
        <strain evidence="2 5">SER00230</strain>
    </source>
</reference>
<reference evidence="3 4" key="1">
    <citation type="submission" date="2018-12" db="EMBL/GenBank/DDBJ databases">
        <authorList>
            <consortium name="Pathogen Informatics"/>
        </authorList>
    </citation>
    <scope>NUCLEOTIDE SEQUENCE [LARGE SCALE GENOMIC DNA]</scope>
    <source>
        <strain evidence="3 4">NCTC10036</strain>
    </source>
</reference>
<sequence length="96" mass="10342">MRKLTFLSIVAAMPAFGGTAFDTRPIGIGDPTETVLLVPREEQGKLAAAGDDYSCFYKGEKFSLGATLDGKTCRLMEIKSGKLLSKVSVPQWVKGE</sequence>
<evidence type="ECO:0000256" key="1">
    <source>
        <dbReference type="SAM" id="SignalP"/>
    </source>
</evidence>
<gene>
    <name evidence="2" type="ORF">I5U13_14450</name>
    <name evidence="3" type="ORF">NCTC10036_00357</name>
</gene>
<dbReference type="RefSeq" id="WP_126530304.1">
    <property type="nucleotide sequence ID" value="NZ_JADULK010000007.1"/>
</dbReference>
<dbReference type="EMBL" id="JADULK010000007">
    <property type="protein sequence ID" value="MBH1930854.1"/>
    <property type="molecule type" value="Genomic_DNA"/>
</dbReference>
<dbReference type="Proteomes" id="UP000624159">
    <property type="component" value="Unassembled WGS sequence"/>
</dbReference>
<organism evidence="3 4">
    <name type="scientific">Serratia rubidaea</name>
    <name type="common">Serratia marinorubra</name>
    <dbReference type="NCBI Taxonomy" id="61652"/>
    <lineage>
        <taxon>Bacteria</taxon>
        <taxon>Pseudomonadati</taxon>
        <taxon>Pseudomonadota</taxon>
        <taxon>Gammaproteobacteria</taxon>
        <taxon>Enterobacterales</taxon>
        <taxon>Yersiniaceae</taxon>
        <taxon>Serratia</taxon>
    </lineage>
</organism>
<keyword evidence="5" id="KW-1185">Reference proteome</keyword>
<proteinExistence type="predicted"/>
<dbReference type="EMBL" id="LR134493">
    <property type="protein sequence ID" value="VEI61378.1"/>
    <property type="molecule type" value="Genomic_DNA"/>
</dbReference>
<keyword evidence="1" id="KW-0732">Signal</keyword>
<evidence type="ECO:0000313" key="4">
    <source>
        <dbReference type="Proteomes" id="UP000281904"/>
    </source>
</evidence>
<evidence type="ECO:0000313" key="2">
    <source>
        <dbReference type="EMBL" id="MBH1930854.1"/>
    </source>
</evidence>
<evidence type="ECO:0000313" key="5">
    <source>
        <dbReference type="Proteomes" id="UP000624159"/>
    </source>
</evidence>
<feature type="chain" id="PRO_5018733603" evidence="1">
    <location>
        <begin position="18"/>
        <end position="96"/>
    </location>
</feature>
<accession>A0A3S4YIJ5</accession>